<organism evidence="1 2">
    <name type="scientific">Winogradskyella aurantia</name>
    <dbReference type="NCBI Taxonomy" id="1915063"/>
    <lineage>
        <taxon>Bacteria</taxon>
        <taxon>Pseudomonadati</taxon>
        <taxon>Bacteroidota</taxon>
        <taxon>Flavobacteriia</taxon>
        <taxon>Flavobacteriales</taxon>
        <taxon>Flavobacteriaceae</taxon>
        <taxon>Winogradskyella</taxon>
    </lineage>
</organism>
<dbReference type="OrthoDB" id="1005072at2"/>
<protein>
    <recommendedName>
        <fullName evidence="3">DUF2851 domain-containing protein</fullName>
    </recommendedName>
</protein>
<dbReference type="Proteomes" id="UP000216840">
    <property type="component" value="Unassembled WGS sequence"/>
</dbReference>
<proteinExistence type="predicted"/>
<dbReference type="AlphaFoldDB" id="A0A265UUW2"/>
<keyword evidence="2" id="KW-1185">Reference proteome</keyword>
<dbReference type="RefSeq" id="WP_094967773.1">
    <property type="nucleotide sequence ID" value="NZ_NGJN01000003.1"/>
</dbReference>
<dbReference type="InterPro" id="IPR021272">
    <property type="entry name" value="DUF2851"/>
</dbReference>
<name>A0A265UUW2_9FLAO</name>
<dbReference type="Pfam" id="PF11013">
    <property type="entry name" value="DUF2851"/>
    <property type="match status" value="1"/>
</dbReference>
<evidence type="ECO:0000313" key="2">
    <source>
        <dbReference type="Proteomes" id="UP000216840"/>
    </source>
</evidence>
<reference evidence="1 2" key="1">
    <citation type="submission" date="2017-05" db="EMBL/GenBank/DDBJ databases">
        <title>The draft genome sequence of Idiomarina salinarum WNB302.</title>
        <authorList>
            <person name="Sun Y."/>
            <person name="Chen B."/>
            <person name="Du Z."/>
        </authorList>
    </citation>
    <scope>NUCLEOTIDE SEQUENCE [LARGE SCALE GENOMIC DNA]</scope>
    <source>
        <strain evidence="1 2">WNB302</strain>
    </source>
</reference>
<gene>
    <name evidence="1" type="ORF">CA834_05950</name>
</gene>
<dbReference type="EMBL" id="NGJN01000003">
    <property type="protein sequence ID" value="OZV69002.1"/>
    <property type="molecule type" value="Genomic_DNA"/>
</dbReference>
<evidence type="ECO:0000313" key="1">
    <source>
        <dbReference type="EMBL" id="OZV69002.1"/>
    </source>
</evidence>
<accession>A0A265UUW2</accession>
<comment type="caution">
    <text evidence="1">The sequence shown here is derived from an EMBL/GenBank/DDBJ whole genome shotgun (WGS) entry which is preliminary data.</text>
</comment>
<sequence length="423" mass="49560">MQEEFLHYVWKYGTFNTLKLKTTLGEDVTIRNLGQHNLNSGPDFFNAQLIIGEQLWAGNLEIHVKSSDWYLHNHQQDKTYDNVILHVVWEHDSDVFRNDNTIIPTLELKRYVDKGLQHKYRELMLSKSWINCEAQFPEVDDFLISNWLERLYIERLEQKSITIEGFLEKSNNNWEAVLFKMLLKNFGLKINGEAFLSIANSVDYSVIRKLRHNDLEIEALLFGQAGLLQDTIEDSHFQLLKTKYEFLKGKYKLDRSGMIPVKFFRLRPQNFPTIRLSQFASLYQSRENLFSKIVDVNSLDDFYKILTVGVSEFWKSHYTFLKNSKTSRKQLTKSFIDLLVINTIIPIKFSYAKSQGKSIDKEIFKLIQELNIENNTIVSKFLDYKPFKKNALTSQALLQMKNAYCDKNKCLNCAIGNSLIIKN</sequence>
<evidence type="ECO:0008006" key="3">
    <source>
        <dbReference type="Google" id="ProtNLM"/>
    </source>
</evidence>